<dbReference type="SUPFAM" id="SSF55729">
    <property type="entry name" value="Acyl-CoA N-acyltransferases (Nat)"/>
    <property type="match status" value="1"/>
</dbReference>
<reference evidence="2 3" key="1">
    <citation type="submission" date="2024-01" db="EMBL/GenBank/DDBJ databases">
        <title>Hyphobacterium bacterium isolated from marine sediment.</title>
        <authorList>
            <person name="Zhao S."/>
        </authorList>
    </citation>
    <scope>NUCLEOTIDE SEQUENCE [LARGE SCALE GENOMIC DNA]</scope>
    <source>
        <strain evidence="2 3">Y60-23</strain>
    </source>
</reference>
<dbReference type="Gene3D" id="3.40.630.30">
    <property type="match status" value="1"/>
</dbReference>
<dbReference type="PANTHER" id="PTHR43792">
    <property type="entry name" value="GNAT FAMILY, PUTATIVE (AFU_ORTHOLOGUE AFUA_3G00765)-RELATED-RELATED"/>
    <property type="match status" value="1"/>
</dbReference>
<proteinExistence type="predicted"/>
<dbReference type="InterPro" id="IPR016181">
    <property type="entry name" value="Acyl_CoA_acyltransferase"/>
</dbReference>
<dbReference type="RefSeq" id="WP_330196251.1">
    <property type="nucleotide sequence ID" value="NZ_JAZDRO010000003.1"/>
</dbReference>
<evidence type="ECO:0000313" key="3">
    <source>
        <dbReference type="Proteomes" id="UP001310692"/>
    </source>
</evidence>
<dbReference type="EMBL" id="JAZDRO010000003">
    <property type="protein sequence ID" value="MEE2566700.1"/>
    <property type="molecule type" value="Genomic_DNA"/>
</dbReference>
<name>A0ABU7M0B2_9PROT</name>
<sequence>MIRLPGRGPADIPIIATDRLTLRGHRLSDFEASAALWGDERTTQYISGKPSTRSESWARLLRFFGLWAMLGYGYWAVEETATGDYVGEVGFGDFKRDMVPDIHGIPEAGWVLNARHGGKGYATEAVMAALTWGETAFSGAQTVCIIKADNLASIRVAEKCGFVLETVTELNGNPTRLYRRLP</sequence>
<accession>A0ABU7M0B2</accession>
<dbReference type="InterPro" id="IPR051531">
    <property type="entry name" value="N-acetyltransferase"/>
</dbReference>
<comment type="caution">
    <text evidence="2">The sequence shown here is derived from an EMBL/GenBank/DDBJ whole genome shotgun (WGS) entry which is preliminary data.</text>
</comment>
<feature type="domain" description="N-acetyltransferase" evidence="1">
    <location>
        <begin position="19"/>
        <end position="163"/>
    </location>
</feature>
<dbReference type="PANTHER" id="PTHR43792:SF16">
    <property type="entry name" value="N-ACETYLTRANSFERASE DOMAIN-CONTAINING PROTEIN"/>
    <property type="match status" value="1"/>
</dbReference>
<dbReference type="InterPro" id="IPR000182">
    <property type="entry name" value="GNAT_dom"/>
</dbReference>
<gene>
    <name evidence="2" type="ORF">V0U35_08410</name>
</gene>
<dbReference type="Pfam" id="PF13302">
    <property type="entry name" value="Acetyltransf_3"/>
    <property type="match status" value="1"/>
</dbReference>
<dbReference type="Proteomes" id="UP001310692">
    <property type="component" value="Unassembled WGS sequence"/>
</dbReference>
<organism evidence="2 3">
    <name type="scientific">Hyphobacterium marinum</name>
    <dbReference type="NCBI Taxonomy" id="3116574"/>
    <lineage>
        <taxon>Bacteria</taxon>
        <taxon>Pseudomonadati</taxon>
        <taxon>Pseudomonadota</taxon>
        <taxon>Alphaproteobacteria</taxon>
        <taxon>Maricaulales</taxon>
        <taxon>Maricaulaceae</taxon>
        <taxon>Hyphobacterium</taxon>
    </lineage>
</organism>
<protein>
    <submittedName>
        <fullName evidence="2">GNAT family N-acetyltransferase</fullName>
    </submittedName>
</protein>
<keyword evidence="3" id="KW-1185">Reference proteome</keyword>
<evidence type="ECO:0000313" key="2">
    <source>
        <dbReference type="EMBL" id="MEE2566700.1"/>
    </source>
</evidence>
<evidence type="ECO:0000259" key="1">
    <source>
        <dbReference type="Pfam" id="PF13302"/>
    </source>
</evidence>